<protein>
    <submittedName>
        <fullName evidence="1">Uncharacterized protein</fullName>
    </submittedName>
</protein>
<sequence length="82" mass="9266">MEELHLPYMYTQGDRAFHDAAEAYGDASRRPWIQITEDADPEMLICPLPTSWLGRRIFDVVDGRLARKCLIGGISIVGSERS</sequence>
<evidence type="ECO:0000313" key="1">
    <source>
        <dbReference type="EMBL" id="CCM80080.1"/>
    </source>
</evidence>
<dbReference type="HOGENOM" id="CLU_2555927_0_0_5"/>
<dbReference type="Proteomes" id="UP000009319">
    <property type="component" value="Unassembled WGS sequence"/>
</dbReference>
<evidence type="ECO:0000313" key="2">
    <source>
        <dbReference type="Proteomes" id="UP000009319"/>
    </source>
</evidence>
<organism evidence="1 2">
    <name type="scientific">Rhizobium mesoamericanum STM3625</name>
    <dbReference type="NCBI Taxonomy" id="1211777"/>
    <lineage>
        <taxon>Bacteria</taxon>
        <taxon>Pseudomonadati</taxon>
        <taxon>Pseudomonadota</taxon>
        <taxon>Alphaproteobacteria</taxon>
        <taxon>Hyphomicrobiales</taxon>
        <taxon>Rhizobiaceae</taxon>
        <taxon>Rhizobium/Agrobacterium group</taxon>
        <taxon>Rhizobium</taxon>
    </lineage>
</organism>
<reference evidence="1 2" key="1">
    <citation type="journal article" date="2013" name="Genome Announc.">
        <title>Draft Genome Sequence of Rhizobium mesoamericanum STM3625, a Nitrogen-Fixing Symbiont of Mimosa pudica Isolated in French Guiana (South America).</title>
        <authorList>
            <person name="Moulin L."/>
            <person name="Mornico D."/>
            <person name="Melkonian R."/>
            <person name="Klonowska A."/>
        </authorList>
    </citation>
    <scope>NUCLEOTIDE SEQUENCE [LARGE SCALE GENOMIC DNA]</scope>
    <source>
        <strain evidence="1 2">STM3625</strain>
    </source>
</reference>
<accession>K0Q4L0</accession>
<name>K0Q4L0_9HYPH</name>
<gene>
    <name evidence="1" type="ORF">BN77_p2170002</name>
</gene>
<proteinExistence type="predicted"/>
<dbReference type="STRING" id="1211777.BN77_p2170002"/>
<dbReference type="AlphaFoldDB" id="K0Q4L0"/>
<keyword evidence="2" id="KW-1185">Reference proteome</keyword>
<comment type="caution">
    <text evidence="1">The sequence shown here is derived from an EMBL/GenBank/DDBJ whole genome shotgun (WGS) entry which is preliminary data.</text>
</comment>
<dbReference type="EMBL" id="CANI01000080">
    <property type="protein sequence ID" value="CCM80080.1"/>
    <property type="molecule type" value="Genomic_DNA"/>
</dbReference>